<dbReference type="SUPFAM" id="SSF52777">
    <property type="entry name" value="CoA-dependent acyltransferases"/>
    <property type="match status" value="2"/>
</dbReference>
<dbReference type="PROSITE" id="PS00440">
    <property type="entry name" value="ACYLTRANSF_C_2"/>
    <property type="match status" value="1"/>
</dbReference>
<sequence>MTSNLHRPENWKEAAPASLPGPTFAAQSSLPKLPVPELSDTLAKLKESLKPIAQDEKEYERVVKRIDEFAVKHGPALQERLVQRAKERDHWLEEWWDDLGYLGYRDSVVINVSYYYGFDDHPARYPQRSTHRAASLVRATMLFRQQFKLGQVKPEATREGPICMDTWRWMFDCCRIPGQEKLDWSVSYAKPGDDGTSGHIVVFRKGRVYKLDPWQNGRLLSVAEIEEQLQYIKDSTTKEYPQVGVLTSANRDTWAKVTSCINYAALQKYSSNVNIIETIQSAAFVLSLDDIEPNDFIEHSTALWHGGYSKKGHEHPLLGLRNRWVDKPVQFIVYDNGKAGIMGEHSVMDGTPTVALCDAVLDMIASPNFDAGAPAGTPPAPPQPLDWTLDAGLVREVQAAGAAIGALIDDHVVGLVRTPYGKAATKQFGVGPDSWAQMVVQLAYARLLARSGAQRTGATYEAATTRRFYKGRTEAIRVVTSESDAWVKSMDDGNLDDPRRRELFQAAVKKHVKLAKEAGNGLGIDRHLLGLKLLHPKTEPVPELFNDDVLKRSSNWVLSTSAIFSKHFGPYGWGEVVPDGFGVAYMTGFDDYLQYTVTSRKDMPNAAFCKELERAASDLFQLHARTAPALKANL</sequence>
<feature type="compositionally biased region" description="Basic and acidic residues" evidence="6">
    <location>
        <begin position="1"/>
        <end position="12"/>
    </location>
</feature>
<dbReference type="EMBL" id="KN840503">
    <property type="protein sequence ID" value="KIP07115.1"/>
    <property type="molecule type" value="Genomic_DNA"/>
</dbReference>
<dbReference type="AlphaFoldDB" id="A0A0C3SAK2"/>
<accession>A0A0C3SAK2</accession>
<keyword evidence="3 5" id="KW-0012">Acyltransferase</keyword>
<evidence type="ECO:0000256" key="6">
    <source>
        <dbReference type="SAM" id="MobiDB-lite"/>
    </source>
</evidence>
<proteinExistence type="inferred from homology"/>
<dbReference type="Proteomes" id="UP000053257">
    <property type="component" value="Unassembled WGS sequence"/>
</dbReference>
<dbReference type="HOGENOM" id="CLU_013513_5_1_1"/>
<dbReference type="Gene3D" id="3.30.559.10">
    <property type="entry name" value="Chloramphenicol acetyltransferase-like domain"/>
    <property type="match status" value="1"/>
</dbReference>
<dbReference type="Gene3D" id="3.30.559.70">
    <property type="entry name" value="Choline/Carnitine o-acyltransferase, domain 2"/>
    <property type="match status" value="1"/>
</dbReference>
<dbReference type="GO" id="GO:0016746">
    <property type="term" value="F:acyltransferase activity"/>
    <property type="evidence" value="ECO:0007669"/>
    <property type="project" value="UniProtKB-KW"/>
</dbReference>
<dbReference type="Pfam" id="PF00755">
    <property type="entry name" value="Carn_acyltransf"/>
    <property type="match status" value="1"/>
</dbReference>
<feature type="region of interest" description="Disordered" evidence="6">
    <location>
        <begin position="1"/>
        <end position="30"/>
    </location>
</feature>
<dbReference type="InterPro" id="IPR023213">
    <property type="entry name" value="CAT-like_dom_sf"/>
</dbReference>
<evidence type="ECO:0000256" key="1">
    <source>
        <dbReference type="ARBA" id="ARBA00005232"/>
    </source>
</evidence>
<organism evidence="8 9">
    <name type="scientific">Phlebiopsis gigantea (strain 11061_1 CR5-6)</name>
    <name type="common">White-rot fungus</name>
    <name type="synonym">Peniophora gigantea</name>
    <dbReference type="NCBI Taxonomy" id="745531"/>
    <lineage>
        <taxon>Eukaryota</taxon>
        <taxon>Fungi</taxon>
        <taxon>Dikarya</taxon>
        <taxon>Basidiomycota</taxon>
        <taxon>Agaricomycotina</taxon>
        <taxon>Agaricomycetes</taxon>
        <taxon>Polyporales</taxon>
        <taxon>Phanerochaetaceae</taxon>
        <taxon>Phlebiopsis</taxon>
    </lineage>
</organism>
<keyword evidence="2 5" id="KW-0808">Transferase</keyword>
<dbReference type="InterPro" id="IPR000542">
    <property type="entry name" value="Carn_acyl_trans"/>
</dbReference>
<dbReference type="STRING" id="745531.A0A0C3SAK2"/>
<evidence type="ECO:0000256" key="3">
    <source>
        <dbReference type="ARBA" id="ARBA00023315"/>
    </source>
</evidence>
<feature type="active site" description="Proton acceptor" evidence="4">
    <location>
        <position position="345"/>
    </location>
</feature>
<evidence type="ECO:0000259" key="7">
    <source>
        <dbReference type="Pfam" id="PF00755"/>
    </source>
</evidence>
<evidence type="ECO:0000256" key="5">
    <source>
        <dbReference type="RuleBase" id="RU003801"/>
    </source>
</evidence>
<evidence type="ECO:0000313" key="8">
    <source>
        <dbReference type="EMBL" id="KIP07115.1"/>
    </source>
</evidence>
<dbReference type="OrthoDB" id="240216at2759"/>
<dbReference type="InterPro" id="IPR042231">
    <property type="entry name" value="Cho/carn_acyl_trans_2"/>
</dbReference>
<dbReference type="PROSITE" id="PS00439">
    <property type="entry name" value="ACYLTRANSF_C_1"/>
    <property type="match status" value="1"/>
</dbReference>
<evidence type="ECO:0000313" key="9">
    <source>
        <dbReference type="Proteomes" id="UP000053257"/>
    </source>
</evidence>
<comment type="similarity">
    <text evidence="1 5">Belongs to the carnitine/choline acetyltransferase family.</text>
</comment>
<evidence type="ECO:0000256" key="4">
    <source>
        <dbReference type="PIRSR" id="PIRSR600542-1"/>
    </source>
</evidence>
<reference evidence="8 9" key="1">
    <citation type="journal article" date="2014" name="PLoS Genet.">
        <title>Analysis of the Phlebiopsis gigantea genome, transcriptome and secretome provides insight into its pioneer colonization strategies of wood.</title>
        <authorList>
            <person name="Hori C."/>
            <person name="Ishida T."/>
            <person name="Igarashi K."/>
            <person name="Samejima M."/>
            <person name="Suzuki H."/>
            <person name="Master E."/>
            <person name="Ferreira P."/>
            <person name="Ruiz-Duenas F.J."/>
            <person name="Held B."/>
            <person name="Canessa P."/>
            <person name="Larrondo L.F."/>
            <person name="Schmoll M."/>
            <person name="Druzhinina I.S."/>
            <person name="Kubicek C.P."/>
            <person name="Gaskell J.A."/>
            <person name="Kersten P."/>
            <person name="St John F."/>
            <person name="Glasner J."/>
            <person name="Sabat G."/>
            <person name="Splinter BonDurant S."/>
            <person name="Syed K."/>
            <person name="Yadav J."/>
            <person name="Mgbeahuruike A.C."/>
            <person name="Kovalchuk A."/>
            <person name="Asiegbu F.O."/>
            <person name="Lackner G."/>
            <person name="Hoffmeister D."/>
            <person name="Rencoret J."/>
            <person name="Gutierrez A."/>
            <person name="Sun H."/>
            <person name="Lindquist E."/>
            <person name="Barry K."/>
            <person name="Riley R."/>
            <person name="Grigoriev I.V."/>
            <person name="Henrissat B."/>
            <person name="Kues U."/>
            <person name="Berka R.M."/>
            <person name="Martinez A.T."/>
            <person name="Covert S.F."/>
            <person name="Blanchette R.A."/>
            <person name="Cullen D."/>
        </authorList>
    </citation>
    <scope>NUCLEOTIDE SEQUENCE [LARGE SCALE GENOMIC DNA]</scope>
    <source>
        <strain evidence="8 9">11061_1 CR5-6</strain>
    </source>
</reference>
<protein>
    <recommendedName>
        <fullName evidence="7">Choline/carnitine acyltransferase domain-containing protein</fullName>
    </recommendedName>
</protein>
<evidence type="ECO:0000256" key="2">
    <source>
        <dbReference type="ARBA" id="ARBA00022679"/>
    </source>
</evidence>
<name>A0A0C3SAK2_PHLG1</name>
<gene>
    <name evidence="8" type="ORF">PHLGIDRAFT_71601</name>
</gene>
<feature type="domain" description="Choline/carnitine acyltransferase" evidence="7">
    <location>
        <begin position="33"/>
        <end position="613"/>
    </location>
</feature>
<keyword evidence="9" id="KW-1185">Reference proteome</keyword>
<dbReference type="InterPro" id="IPR039551">
    <property type="entry name" value="Cho/carn_acyl_trans"/>
</dbReference>
<dbReference type="PANTHER" id="PTHR22589">
    <property type="entry name" value="CARNITINE O-ACYLTRANSFERASE"/>
    <property type="match status" value="1"/>
</dbReference>
<dbReference type="PANTHER" id="PTHR22589:SF103">
    <property type="entry name" value="CARNITINE O-ACETYL-TRANSFERASE, ISOFORM A-RELATED"/>
    <property type="match status" value="1"/>
</dbReference>